<dbReference type="InterPro" id="IPR012132">
    <property type="entry name" value="GMC_OxRdtase"/>
</dbReference>
<evidence type="ECO:0000256" key="1">
    <source>
        <dbReference type="ARBA" id="ARBA00010790"/>
    </source>
</evidence>
<keyword evidence="2" id="KW-0285">Flavoprotein</keyword>
<dbReference type="Pfam" id="PF00732">
    <property type="entry name" value="GMC_oxred_N"/>
    <property type="match status" value="1"/>
</dbReference>
<keyword evidence="5" id="KW-1185">Reference proteome</keyword>
<dbReference type="Pfam" id="PF05199">
    <property type="entry name" value="GMC_oxred_C"/>
    <property type="match status" value="1"/>
</dbReference>
<comment type="cofactor">
    <cofactor evidence="2">
        <name>FAD</name>
        <dbReference type="ChEBI" id="CHEBI:57692"/>
    </cofactor>
</comment>
<evidence type="ECO:0000256" key="2">
    <source>
        <dbReference type="PIRSR" id="PIRSR000137-2"/>
    </source>
</evidence>
<dbReference type="Gene3D" id="3.30.560.10">
    <property type="entry name" value="Glucose Oxidase, domain 3"/>
    <property type="match status" value="1"/>
</dbReference>
<evidence type="ECO:0000313" key="5">
    <source>
        <dbReference type="Proteomes" id="UP001172101"/>
    </source>
</evidence>
<dbReference type="InterPro" id="IPR036188">
    <property type="entry name" value="FAD/NAD-bd_sf"/>
</dbReference>
<dbReference type="InterPro" id="IPR007867">
    <property type="entry name" value="GMC_OxRtase_C"/>
</dbReference>
<dbReference type="PANTHER" id="PTHR11552">
    <property type="entry name" value="GLUCOSE-METHANOL-CHOLINE GMC OXIDOREDUCTASE"/>
    <property type="match status" value="1"/>
</dbReference>
<name>A0AA40ACL4_9PEZI</name>
<dbReference type="PANTHER" id="PTHR11552:SF210">
    <property type="entry name" value="GLUCOSE-METHANOL-CHOLINE OXIDOREDUCTASE N-TERMINAL DOMAIN-CONTAINING PROTEIN-RELATED"/>
    <property type="match status" value="1"/>
</dbReference>
<dbReference type="InterPro" id="IPR000172">
    <property type="entry name" value="GMC_OxRdtase_N"/>
</dbReference>
<dbReference type="RefSeq" id="XP_060294722.1">
    <property type="nucleotide sequence ID" value="XM_060438225.1"/>
</dbReference>
<organism evidence="4 5">
    <name type="scientific">Lasiosphaeria miniovina</name>
    <dbReference type="NCBI Taxonomy" id="1954250"/>
    <lineage>
        <taxon>Eukaryota</taxon>
        <taxon>Fungi</taxon>
        <taxon>Dikarya</taxon>
        <taxon>Ascomycota</taxon>
        <taxon>Pezizomycotina</taxon>
        <taxon>Sordariomycetes</taxon>
        <taxon>Sordariomycetidae</taxon>
        <taxon>Sordariales</taxon>
        <taxon>Lasiosphaeriaceae</taxon>
        <taxon>Lasiosphaeria</taxon>
    </lineage>
</organism>
<keyword evidence="2" id="KW-0274">FAD</keyword>
<evidence type="ECO:0000259" key="3">
    <source>
        <dbReference type="PROSITE" id="PS00624"/>
    </source>
</evidence>
<dbReference type="AlphaFoldDB" id="A0AA40ACL4"/>
<dbReference type="GeneID" id="85321495"/>
<evidence type="ECO:0000313" key="4">
    <source>
        <dbReference type="EMBL" id="KAK0713399.1"/>
    </source>
</evidence>
<feature type="domain" description="Glucose-methanol-choline oxidoreductase N-terminal" evidence="3">
    <location>
        <begin position="289"/>
        <end position="303"/>
    </location>
</feature>
<dbReference type="GO" id="GO:0016614">
    <property type="term" value="F:oxidoreductase activity, acting on CH-OH group of donors"/>
    <property type="evidence" value="ECO:0007669"/>
    <property type="project" value="InterPro"/>
</dbReference>
<feature type="binding site" evidence="2">
    <location>
        <position position="246"/>
    </location>
    <ligand>
        <name>FAD</name>
        <dbReference type="ChEBI" id="CHEBI:57692"/>
    </ligand>
</feature>
<dbReference type="SUPFAM" id="SSF54373">
    <property type="entry name" value="FAD-linked reductases, C-terminal domain"/>
    <property type="match status" value="1"/>
</dbReference>
<comment type="similarity">
    <text evidence="1">Belongs to the GMC oxidoreductase family.</text>
</comment>
<comment type="caution">
    <text evidence="4">The sequence shown here is derived from an EMBL/GenBank/DDBJ whole genome shotgun (WGS) entry which is preliminary data.</text>
</comment>
<dbReference type="Proteomes" id="UP001172101">
    <property type="component" value="Unassembled WGS sequence"/>
</dbReference>
<sequence>MAATAPTPEAAAGPFDYIVIGGGTAGLVVANRLTEDGSVRVLVVEAGSDHRTDPLILTPGLVAAVYGKEEYDWNLTSVPQPGLNNRYINQSRGKMLGGSSGLNFMMLLYPSKGIIDAWGSLGNSGWDYDSLAPYLQKFATVHSPPQPARDVLGLTYHDESLAEGDGPVHVSFSEGYGPSNKAWIDAFEEQGLKVDTDPRAGKALGGFQQPASIDPANKTRSYAATAYYDDAVAARPNLVVLTETVVSKVIFDTTAEGGGEAVATGVEIVTKGGEKKQVLASQEVILAAGALHSPQILELSGVGGRDLLRKHGIPVVVDNANVGEGLQDHAIVCQSFEVVDGVASADVLRDPDVLQALIGMYQAGGAGAGPLGQSNISVAYTPVVDGSGALSPDAAEALFVANAGTLDSPGRRAVASLLRTGAEPAHQYLLFPSQISIPDRPDSMATYLTPTRPENYLTVMAILNHPFSRGSVHAASADVAALPVWDPKYNSHALDLELLGRAVQFVERLVAPASPLGSLFKAGGKRVPDIVADGLDAAKEVVRQRQISVFHVSGSCAMLPRDKGGVVDDRLRVYGTRRLRVVDAAIFPLEPSGNIQSVVYAVAEKAADLIKQDRHT</sequence>
<dbReference type="GO" id="GO:0050660">
    <property type="term" value="F:flavin adenine dinucleotide binding"/>
    <property type="evidence" value="ECO:0007669"/>
    <property type="project" value="InterPro"/>
</dbReference>
<reference evidence="4" key="1">
    <citation type="submission" date="2023-06" db="EMBL/GenBank/DDBJ databases">
        <title>Genome-scale phylogeny and comparative genomics of the fungal order Sordariales.</title>
        <authorList>
            <consortium name="Lawrence Berkeley National Laboratory"/>
            <person name="Hensen N."/>
            <person name="Bonometti L."/>
            <person name="Westerberg I."/>
            <person name="Brannstrom I.O."/>
            <person name="Guillou S."/>
            <person name="Cros-Aarteil S."/>
            <person name="Calhoun S."/>
            <person name="Haridas S."/>
            <person name="Kuo A."/>
            <person name="Mondo S."/>
            <person name="Pangilinan J."/>
            <person name="Riley R."/>
            <person name="LaButti K."/>
            <person name="Andreopoulos B."/>
            <person name="Lipzen A."/>
            <person name="Chen C."/>
            <person name="Yanf M."/>
            <person name="Daum C."/>
            <person name="Ng V."/>
            <person name="Clum A."/>
            <person name="Steindorff A."/>
            <person name="Ohm R."/>
            <person name="Martin F."/>
            <person name="Silar P."/>
            <person name="Natvig D."/>
            <person name="Lalanne C."/>
            <person name="Gautier V."/>
            <person name="Ament-velasquez S.L."/>
            <person name="Kruys A."/>
            <person name="Hutchinson M.I."/>
            <person name="Powell A.J."/>
            <person name="Barry K."/>
            <person name="Miller A.N."/>
            <person name="Grigoriev I.V."/>
            <person name="Debuchy R."/>
            <person name="Gladieux P."/>
            <person name="Thoren M.H."/>
            <person name="Johannesson H."/>
        </authorList>
    </citation>
    <scope>NUCLEOTIDE SEQUENCE</scope>
    <source>
        <strain evidence="4">SMH2392-1A</strain>
    </source>
</reference>
<dbReference type="EMBL" id="JAUIRO010000005">
    <property type="protein sequence ID" value="KAK0713399.1"/>
    <property type="molecule type" value="Genomic_DNA"/>
</dbReference>
<dbReference type="SUPFAM" id="SSF51905">
    <property type="entry name" value="FAD/NAD(P)-binding domain"/>
    <property type="match status" value="1"/>
</dbReference>
<accession>A0AA40ACL4</accession>
<dbReference type="PIRSF" id="PIRSF000137">
    <property type="entry name" value="Alcohol_oxidase"/>
    <property type="match status" value="1"/>
</dbReference>
<proteinExistence type="inferred from homology"/>
<protein>
    <recommendedName>
        <fullName evidence="3">Glucose-methanol-choline oxidoreductase N-terminal domain-containing protein</fullName>
    </recommendedName>
</protein>
<dbReference type="Gene3D" id="3.50.50.60">
    <property type="entry name" value="FAD/NAD(P)-binding domain"/>
    <property type="match status" value="1"/>
</dbReference>
<dbReference type="PROSITE" id="PS00624">
    <property type="entry name" value="GMC_OXRED_2"/>
    <property type="match status" value="1"/>
</dbReference>
<gene>
    <name evidence="4" type="ORF">B0T26DRAFT_650893</name>
</gene>